<comment type="caution">
    <text evidence="8">The sequence shown here is derived from an EMBL/GenBank/DDBJ whole genome shotgun (WGS) entry which is preliminary data.</text>
</comment>
<dbReference type="OrthoDB" id="551672at2759"/>
<dbReference type="SMART" id="SM00338">
    <property type="entry name" value="BRLZ"/>
    <property type="match status" value="1"/>
</dbReference>
<sequence length="166" mass="19299">MFGPMVFEGGFTPWEASSDFFFLDQNTPDNSNTGLAHDFTPTDILLLSSPSTVVADDEERKQRRMISNRESARRSRMRKQRHLEGLRNQVNRLRHENREISNRLDLINVHYEMVRTDNDRLQTESSILRQRLSDIRRILLFRQLQQMSTCNNSVNGGGRTPPPLIA</sequence>
<dbReference type="AlphaFoldDB" id="A0A7J7L2S6"/>
<comment type="subcellular location">
    <subcellularLocation>
        <location evidence="1">Nucleus</location>
    </subcellularLocation>
</comment>
<dbReference type="GO" id="GO:0005634">
    <property type="term" value="C:nucleus"/>
    <property type="evidence" value="ECO:0007669"/>
    <property type="project" value="UniProtKB-SubCell"/>
</dbReference>
<accession>A0A7J7L2S6</accession>
<dbReference type="InterPro" id="IPR045314">
    <property type="entry name" value="bZIP_plant_GBF1"/>
</dbReference>
<dbReference type="SUPFAM" id="SSF57959">
    <property type="entry name" value="Leucine zipper domain"/>
    <property type="match status" value="1"/>
</dbReference>
<dbReference type="GO" id="GO:0000976">
    <property type="term" value="F:transcription cis-regulatory region binding"/>
    <property type="evidence" value="ECO:0007669"/>
    <property type="project" value="TreeGrafter"/>
</dbReference>
<dbReference type="GO" id="GO:0045893">
    <property type="term" value="P:positive regulation of DNA-templated transcription"/>
    <property type="evidence" value="ECO:0007669"/>
    <property type="project" value="TreeGrafter"/>
</dbReference>
<feature type="coiled-coil region" evidence="6">
    <location>
        <begin position="69"/>
        <end position="103"/>
    </location>
</feature>
<evidence type="ECO:0000313" key="8">
    <source>
        <dbReference type="EMBL" id="KAF6136893.1"/>
    </source>
</evidence>
<dbReference type="PROSITE" id="PS50217">
    <property type="entry name" value="BZIP"/>
    <property type="match status" value="1"/>
</dbReference>
<evidence type="ECO:0000256" key="4">
    <source>
        <dbReference type="ARBA" id="ARBA00023163"/>
    </source>
</evidence>
<protein>
    <recommendedName>
        <fullName evidence="7">BZIP domain-containing protein</fullName>
    </recommendedName>
</protein>
<evidence type="ECO:0000256" key="2">
    <source>
        <dbReference type="ARBA" id="ARBA00023015"/>
    </source>
</evidence>
<keyword evidence="6" id="KW-0175">Coiled coil</keyword>
<dbReference type="PANTHER" id="PTHR45764">
    <property type="entry name" value="BZIP TRANSCRIPTION FACTOR 44"/>
    <property type="match status" value="1"/>
</dbReference>
<keyword evidence="3" id="KW-0238">DNA-binding</keyword>
<keyword evidence="9" id="KW-1185">Reference proteome</keyword>
<keyword evidence="4" id="KW-0804">Transcription</keyword>
<dbReference type="FunFam" id="1.20.5.170:FF:000020">
    <property type="entry name" value="BZIP transcription factor"/>
    <property type="match status" value="1"/>
</dbReference>
<keyword evidence="2" id="KW-0805">Transcription regulation</keyword>
<evidence type="ECO:0000259" key="7">
    <source>
        <dbReference type="PROSITE" id="PS50217"/>
    </source>
</evidence>
<dbReference type="PROSITE" id="PS00036">
    <property type="entry name" value="BZIP_BASIC"/>
    <property type="match status" value="1"/>
</dbReference>
<dbReference type="PANTHER" id="PTHR45764:SF21">
    <property type="entry name" value="OS03G0770000 PROTEIN"/>
    <property type="match status" value="1"/>
</dbReference>
<proteinExistence type="predicted"/>
<dbReference type="InterPro" id="IPR046347">
    <property type="entry name" value="bZIP_sf"/>
</dbReference>
<evidence type="ECO:0000256" key="1">
    <source>
        <dbReference type="ARBA" id="ARBA00004123"/>
    </source>
</evidence>
<name>A0A7J7L2S6_9MAGN</name>
<dbReference type="GO" id="GO:0046982">
    <property type="term" value="F:protein heterodimerization activity"/>
    <property type="evidence" value="ECO:0007669"/>
    <property type="project" value="UniProtKB-ARBA"/>
</dbReference>
<dbReference type="CDD" id="cd14702">
    <property type="entry name" value="bZIP_plant_GBF1"/>
    <property type="match status" value="1"/>
</dbReference>
<evidence type="ECO:0000313" key="9">
    <source>
        <dbReference type="Proteomes" id="UP000541444"/>
    </source>
</evidence>
<reference evidence="8 9" key="1">
    <citation type="journal article" date="2020" name="IScience">
        <title>Genome Sequencing of the Endangered Kingdonia uniflora (Circaeasteraceae, Ranunculales) Reveals Potential Mechanisms of Evolutionary Specialization.</title>
        <authorList>
            <person name="Sun Y."/>
            <person name="Deng T."/>
            <person name="Zhang A."/>
            <person name="Moore M.J."/>
            <person name="Landis J.B."/>
            <person name="Lin N."/>
            <person name="Zhang H."/>
            <person name="Zhang X."/>
            <person name="Huang J."/>
            <person name="Zhang X."/>
            <person name="Sun H."/>
            <person name="Wang H."/>
        </authorList>
    </citation>
    <scope>NUCLEOTIDE SEQUENCE [LARGE SCALE GENOMIC DNA]</scope>
    <source>
        <strain evidence="8">TB1705</strain>
        <tissue evidence="8">Leaf</tissue>
    </source>
</reference>
<organism evidence="8 9">
    <name type="scientific">Kingdonia uniflora</name>
    <dbReference type="NCBI Taxonomy" id="39325"/>
    <lineage>
        <taxon>Eukaryota</taxon>
        <taxon>Viridiplantae</taxon>
        <taxon>Streptophyta</taxon>
        <taxon>Embryophyta</taxon>
        <taxon>Tracheophyta</taxon>
        <taxon>Spermatophyta</taxon>
        <taxon>Magnoliopsida</taxon>
        <taxon>Ranunculales</taxon>
        <taxon>Circaeasteraceae</taxon>
        <taxon>Kingdonia</taxon>
    </lineage>
</organism>
<evidence type="ECO:0000256" key="3">
    <source>
        <dbReference type="ARBA" id="ARBA00023125"/>
    </source>
</evidence>
<evidence type="ECO:0000256" key="6">
    <source>
        <dbReference type="SAM" id="Coils"/>
    </source>
</evidence>
<dbReference type="GO" id="GO:0003700">
    <property type="term" value="F:DNA-binding transcription factor activity"/>
    <property type="evidence" value="ECO:0007669"/>
    <property type="project" value="InterPro"/>
</dbReference>
<gene>
    <name evidence="8" type="ORF">GIB67_018932</name>
</gene>
<evidence type="ECO:0000256" key="5">
    <source>
        <dbReference type="ARBA" id="ARBA00023242"/>
    </source>
</evidence>
<dbReference type="InterPro" id="IPR004827">
    <property type="entry name" value="bZIP"/>
</dbReference>
<feature type="domain" description="BZIP" evidence="7">
    <location>
        <begin position="58"/>
        <end position="121"/>
    </location>
</feature>
<dbReference type="Pfam" id="PF00170">
    <property type="entry name" value="bZIP_1"/>
    <property type="match status" value="1"/>
</dbReference>
<dbReference type="Gene3D" id="1.20.5.170">
    <property type="match status" value="1"/>
</dbReference>
<keyword evidence="5" id="KW-0539">Nucleus</keyword>
<dbReference type="Proteomes" id="UP000541444">
    <property type="component" value="Unassembled WGS sequence"/>
</dbReference>
<dbReference type="EMBL" id="JACGCM010002668">
    <property type="protein sequence ID" value="KAF6136893.1"/>
    <property type="molecule type" value="Genomic_DNA"/>
</dbReference>